<gene>
    <name evidence="2" type="ORF">SNE40_006134</name>
</gene>
<proteinExistence type="predicted"/>
<evidence type="ECO:0000313" key="3">
    <source>
        <dbReference type="Proteomes" id="UP001347796"/>
    </source>
</evidence>
<reference evidence="2 3" key="1">
    <citation type="submission" date="2024-01" db="EMBL/GenBank/DDBJ databases">
        <title>The genome of the rayed Mediterranean limpet Patella caerulea (Linnaeus, 1758).</title>
        <authorList>
            <person name="Anh-Thu Weber A."/>
            <person name="Halstead-Nussloch G."/>
        </authorList>
    </citation>
    <scope>NUCLEOTIDE SEQUENCE [LARGE SCALE GENOMIC DNA]</scope>
    <source>
        <strain evidence="2">AATW-2023a</strain>
        <tissue evidence="2">Whole specimen</tissue>
    </source>
</reference>
<accession>A0AAN8QAU1</accession>
<comment type="caution">
    <text evidence="2">The sequence shown here is derived from an EMBL/GenBank/DDBJ whole genome shotgun (WGS) entry which is preliminary data.</text>
</comment>
<dbReference type="EMBL" id="JAZGQO010000005">
    <property type="protein sequence ID" value="KAK6186870.1"/>
    <property type="molecule type" value="Genomic_DNA"/>
</dbReference>
<keyword evidence="3" id="KW-1185">Reference proteome</keyword>
<name>A0AAN8QAU1_PATCE</name>
<organism evidence="2 3">
    <name type="scientific">Patella caerulea</name>
    <name type="common">Rayed Mediterranean limpet</name>
    <dbReference type="NCBI Taxonomy" id="87958"/>
    <lineage>
        <taxon>Eukaryota</taxon>
        <taxon>Metazoa</taxon>
        <taxon>Spiralia</taxon>
        <taxon>Lophotrochozoa</taxon>
        <taxon>Mollusca</taxon>
        <taxon>Gastropoda</taxon>
        <taxon>Patellogastropoda</taxon>
        <taxon>Patelloidea</taxon>
        <taxon>Patellidae</taxon>
        <taxon>Patella</taxon>
    </lineage>
</organism>
<dbReference type="Proteomes" id="UP001347796">
    <property type="component" value="Unassembled WGS sequence"/>
</dbReference>
<protein>
    <submittedName>
        <fullName evidence="2">Uncharacterized protein</fullName>
    </submittedName>
</protein>
<feature type="region of interest" description="Disordered" evidence="1">
    <location>
        <begin position="51"/>
        <end position="137"/>
    </location>
</feature>
<evidence type="ECO:0000256" key="1">
    <source>
        <dbReference type="SAM" id="MobiDB-lite"/>
    </source>
</evidence>
<dbReference type="AlphaFoldDB" id="A0AAN8QAU1"/>
<sequence>MKKTLSEGFGGPEKGRWVALKRAVGWSVYLTAEGKDCKAVGVAVREVPHQPVADRGPTAPLYVYPAPRIPNDRAHDGSAATVSGGTLSPPKTVAVRPATPLSRPPMPTSLHIVQRGAVGTPPATGLQDASLSSENYP</sequence>
<evidence type="ECO:0000313" key="2">
    <source>
        <dbReference type="EMBL" id="KAK6186870.1"/>
    </source>
</evidence>
<feature type="compositionally biased region" description="Polar residues" evidence="1">
    <location>
        <begin position="127"/>
        <end position="137"/>
    </location>
</feature>